<keyword evidence="2" id="KW-0812">Transmembrane</keyword>
<dbReference type="GO" id="GO:0016301">
    <property type="term" value="F:kinase activity"/>
    <property type="evidence" value="ECO:0007669"/>
    <property type="project" value="UniProtKB-KW"/>
</dbReference>
<accession>A0A438BRL4</accession>
<organism evidence="8 9">
    <name type="scientific">Vitis vinifera</name>
    <name type="common">Grape</name>
    <dbReference type="NCBI Taxonomy" id="29760"/>
    <lineage>
        <taxon>Eukaryota</taxon>
        <taxon>Viridiplantae</taxon>
        <taxon>Streptophyta</taxon>
        <taxon>Embryophyta</taxon>
        <taxon>Tracheophyta</taxon>
        <taxon>Spermatophyta</taxon>
        <taxon>Magnoliopsida</taxon>
        <taxon>eudicotyledons</taxon>
        <taxon>Gunneridae</taxon>
        <taxon>Pentapetalae</taxon>
        <taxon>rosids</taxon>
        <taxon>Vitales</taxon>
        <taxon>Vitaceae</taxon>
        <taxon>Viteae</taxon>
        <taxon>Vitis</taxon>
    </lineage>
</organism>
<evidence type="ECO:0000313" key="9">
    <source>
        <dbReference type="Proteomes" id="UP000288805"/>
    </source>
</evidence>
<keyword evidence="6 8" id="KW-0675">Receptor</keyword>
<dbReference type="Gene3D" id="3.80.10.10">
    <property type="entry name" value="Ribonuclease Inhibitor"/>
    <property type="match status" value="3"/>
</dbReference>
<gene>
    <name evidence="8" type="primary">VvCHDh000007_0</name>
    <name evidence="8" type="ORF">CK203_088781</name>
</gene>
<dbReference type="PANTHER" id="PTHR48063:SF112">
    <property type="entry name" value="RECEPTOR LIKE PROTEIN 30-LIKE"/>
    <property type="match status" value="1"/>
</dbReference>
<dbReference type="PANTHER" id="PTHR48063">
    <property type="entry name" value="LRR RECEPTOR-LIKE KINASE"/>
    <property type="match status" value="1"/>
</dbReference>
<keyword evidence="3" id="KW-0732">Signal</keyword>
<evidence type="ECO:0000256" key="4">
    <source>
        <dbReference type="ARBA" id="ARBA00022989"/>
    </source>
</evidence>
<reference evidence="8 9" key="1">
    <citation type="journal article" date="2018" name="PLoS Genet.">
        <title>Population sequencing reveals clonal diversity and ancestral inbreeding in the grapevine cultivar Chardonnay.</title>
        <authorList>
            <person name="Roach M.J."/>
            <person name="Johnson D.L."/>
            <person name="Bohlmann J."/>
            <person name="van Vuuren H.J."/>
            <person name="Jones S.J."/>
            <person name="Pretorius I.S."/>
            <person name="Schmidt S.A."/>
            <person name="Borneman A.R."/>
        </authorList>
    </citation>
    <scope>NUCLEOTIDE SEQUENCE [LARGE SCALE GENOMIC DNA]</scope>
    <source>
        <strain evidence="9">cv. Chardonnay</strain>
        <tissue evidence="8">Leaf</tissue>
    </source>
</reference>
<comment type="caution">
    <text evidence="8">The sequence shown here is derived from an EMBL/GenBank/DDBJ whole genome shotgun (WGS) entry which is preliminary data.</text>
</comment>
<evidence type="ECO:0000256" key="7">
    <source>
        <dbReference type="ARBA" id="ARBA00023180"/>
    </source>
</evidence>
<evidence type="ECO:0000256" key="3">
    <source>
        <dbReference type="ARBA" id="ARBA00022729"/>
    </source>
</evidence>
<dbReference type="InterPro" id="IPR032675">
    <property type="entry name" value="LRR_dom_sf"/>
</dbReference>
<evidence type="ECO:0000313" key="8">
    <source>
        <dbReference type="EMBL" id="RVW13601.1"/>
    </source>
</evidence>
<protein>
    <submittedName>
        <fullName evidence="8">Putative LRR receptor-like serine/threonine-protein kinase</fullName>
    </submittedName>
</protein>
<dbReference type="Proteomes" id="UP000288805">
    <property type="component" value="Unassembled WGS sequence"/>
</dbReference>
<sequence>MCSYLLDLKHLQYLDLSCNDFGSLNIPEFFGSLSTLRYLNLSSAEKILLNAKDIEWISGLTFLKFLDMTNVNLSKASNWLQHPVTFMVNSMRPGKGLELLRLRGNKLLGHLPSELGQLKSLSYLSIDGNLFSGQIPISLGRIPSSSYLNIRENFFNQRQLQLDSSFSTHKIDLASCLLGPQFPAWLQTKKYLESLSLPYAGISSVIPAWFWTGSYLSVDLSHNQIIGNIPSLHSFDIYLGSNNFTGPLPQISSDVAKLDPSNNLFCESLSPMLCRRTDKERELTMLKLGNNNLTGHIPSSMGYLIWLGSLHLLNNRFSGHFPLPLKNCSSLVVLDLSEKEFTGSIPAWMGNFKAKFIDMVPGDAEITYTPGLMVLILHSNKFNGNAWQFQQHDQTKKNSSSPFPFHNEHDIMRANRLSNTGYERSRVRVQKNSWPPSWHRPLKHKLSGEIPEELTRLHGLMFLNLSNNHLQRKIPVKIGP</sequence>
<evidence type="ECO:0000256" key="1">
    <source>
        <dbReference type="ARBA" id="ARBA00004479"/>
    </source>
</evidence>
<dbReference type="GO" id="GO:0016020">
    <property type="term" value="C:membrane"/>
    <property type="evidence" value="ECO:0007669"/>
    <property type="project" value="UniProtKB-SubCell"/>
</dbReference>
<dbReference type="AlphaFoldDB" id="A0A438BRL4"/>
<evidence type="ECO:0000256" key="2">
    <source>
        <dbReference type="ARBA" id="ARBA00022692"/>
    </source>
</evidence>
<name>A0A438BRL4_VITVI</name>
<keyword evidence="4" id="KW-1133">Transmembrane helix</keyword>
<dbReference type="InterPro" id="IPR001611">
    <property type="entry name" value="Leu-rich_rpt"/>
</dbReference>
<comment type="subcellular location">
    <subcellularLocation>
        <location evidence="1">Membrane</location>
        <topology evidence="1">Single-pass type I membrane protein</topology>
    </subcellularLocation>
</comment>
<keyword evidence="7" id="KW-0325">Glycoprotein</keyword>
<keyword evidence="8" id="KW-0418">Kinase</keyword>
<evidence type="ECO:0000256" key="5">
    <source>
        <dbReference type="ARBA" id="ARBA00023136"/>
    </source>
</evidence>
<dbReference type="InterPro" id="IPR046956">
    <property type="entry name" value="RLP23-like"/>
</dbReference>
<dbReference type="EMBL" id="QGNW01002648">
    <property type="protein sequence ID" value="RVW13601.1"/>
    <property type="molecule type" value="Genomic_DNA"/>
</dbReference>
<dbReference type="Pfam" id="PF00560">
    <property type="entry name" value="LRR_1"/>
    <property type="match status" value="3"/>
</dbReference>
<keyword evidence="5" id="KW-0472">Membrane</keyword>
<dbReference type="SUPFAM" id="SSF52058">
    <property type="entry name" value="L domain-like"/>
    <property type="match status" value="1"/>
</dbReference>
<keyword evidence="8" id="KW-0808">Transferase</keyword>
<evidence type="ECO:0000256" key="6">
    <source>
        <dbReference type="ARBA" id="ARBA00023170"/>
    </source>
</evidence>
<dbReference type="SUPFAM" id="SSF52047">
    <property type="entry name" value="RNI-like"/>
    <property type="match status" value="1"/>
</dbReference>
<proteinExistence type="predicted"/>